<dbReference type="InterPro" id="IPR015424">
    <property type="entry name" value="PyrdxlP-dep_Trfase"/>
</dbReference>
<feature type="domain" description="Aminotransferase class V" evidence="16">
    <location>
        <begin position="19"/>
        <end position="305"/>
    </location>
</feature>
<comment type="cofactor">
    <cofactor evidence="1">
        <name>pyridoxal 5'-phosphate</name>
        <dbReference type="ChEBI" id="CHEBI:597326"/>
    </cofactor>
</comment>
<dbReference type="Gene3D" id="3.40.640.10">
    <property type="entry name" value="Type I PLP-dependent aspartate aminotransferase-like (Major domain)"/>
    <property type="match status" value="1"/>
</dbReference>
<dbReference type="GO" id="GO:0019265">
    <property type="term" value="P:glycine biosynthetic process, by transamination of glyoxylate"/>
    <property type="evidence" value="ECO:0007669"/>
    <property type="project" value="TreeGrafter"/>
</dbReference>
<keyword evidence="9" id="KW-0808">Transferase</keyword>
<dbReference type="NCBIfam" id="TIGR01366">
    <property type="entry name" value="serC_3"/>
    <property type="match status" value="1"/>
</dbReference>
<dbReference type="Proteomes" id="UP000650511">
    <property type="component" value="Unassembled WGS sequence"/>
</dbReference>
<keyword evidence="6" id="KW-0963">Cytoplasm</keyword>
<evidence type="ECO:0000256" key="4">
    <source>
        <dbReference type="ARBA" id="ARBA00006904"/>
    </source>
</evidence>
<evidence type="ECO:0000256" key="13">
    <source>
        <dbReference type="ARBA" id="ARBA00031421"/>
    </source>
</evidence>
<evidence type="ECO:0000256" key="10">
    <source>
        <dbReference type="ARBA" id="ARBA00022898"/>
    </source>
</evidence>
<dbReference type="AlphaFoldDB" id="A0A8J3A6R2"/>
<comment type="function">
    <text evidence="2">Catalyzes the reversible conversion of 3-phosphohydroxypyruvate to phosphoserine and of 3-hydroxy-2-oxo-4-phosphonooxybutanoate to phosphohydroxythreonine.</text>
</comment>
<keyword evidence="10" id="KW-0663">Pyridoxal phosphate</keyword>
<dbReference type="Pfam" id="PF00266">
    <property type="entry name" value="Aminotran_5"/>
    <property type="match status" value="1"/>
</dbReference>
<reference evidence="17" key="1">
    <citation type="journal article" date="2014" name="Int. J. Syst. Evol. Microbiol.">
        <title>Complete genome sequence of Corynebacterium casei LMG S-19264T (=DSM 44701T), isolated from a smear-ripened cheese.</title>
        <authorList>
            <consortium name="US DOE Joint Genome Institute (JGI-PGF)"/>
            <person name="Walter F."/>
            <person name="Albersmeier A."/>
            <person name="Kalinowski J."/>
            <person name="Ruckert C."/>
        </authorList>
    </citation>
    <scope>NUCLEOTIDE SEQUENCE</scope>
    <source>
        <strain evidence="17">CGMCC 1.14988</strain>
    </source>
</reference>
<organism evidence="17 18">
    <name type="scientific">Egicoccus halophilus</name>
    <dbReference type="NCBI Taxonomy" id="1670830"/>
    <lineage>
        <taxon>Bacteria</taxon>
        <taxon>Bacillati</taxon>
        <taxon>Actinomycetota</taxon>
        <taxon>Nitriliruptoria</taxon>
        <taxon>Egicoccales</taxon>
        <taxon>Egicoccaceae</taxon>
        <taxon>Egicoccus</taxon>
    </lineage>
</organism>
<evidence type="ECO:0000256" key="14">
    <source>
        <dbReference type="ARBA" id="ARBA00047630"/>
    </source>
</evidence>
<dbReference type="PANTHER" id="PTHR21152:SF40">
    <property type="entry name" value="ALANINE--GLYOXYLATE AMINOTRANSFERASE"/>
    <property type="match status" value="1"/>
</dbReference>
<sequence length="347" mass="37135">MRPEAVARLAEVGDQLLGTSHRQPRVKDQVRRLQEGLARLFGLPDGYEVLLAVGGATAFWEAAAFGLVQQRSRHYVFGEFSSKFAAATAAAPWLETPDVVKADAGTVPSASPAEGCDVQAFTHNETSTGVMQQPQRVDDALVLVDATSGAGGLPVDLSQTDVYYFSLQKGFASEGGLVAAIVSPAAAERIAGIAESDRYVPTFLDLATALDNSRKHQTYNTPSVSTVFLAAEQVDWMNDTFGGLDGVVAEQRRKAEAIYGWAEARDWASPFVVDPDARSLVVATIDLDEAVSADQVNAVLRANGVLDTDAYRKLGRNQLRVGMFPAVDTADVEAYTACVDHIVEKLA</sequence>
<evidence type="ECO:0000256" key="3">
    <source>
        <dbReference type="ARBA" id="ARBA00005099"/>
    </source>
</evidence>
<dbReference type="PIRSF" id="PIRSF000525">
    <property type="entry name" value="SerC"/>
    <property type="match status" value="1"/>
</dbReference>
<evidence type="ECO:0000259" key="16">
    <source>
        <dbReference type="Pfam" id="PF00266"/>
    </source>
</evidence>
<evidence type="ECO:0000256" key="2">
    <source>
        <dbReference type="ARBA" id="ARBA00003483"/>
    </source>
</evidence>
<comment type="catalytic activity">
    <reaction evidence="15">
        <text>O-phospho-L-serine + 2-oxoglutarate = 3-phosphooxypyruvate + L-glutamate</text>
        <dbReference type="Rhea" id="RHEA:14329"/>
        <dbReference type="ChEBI" id="CHEBI:16810"/>
        <dbReference type="ChEBI" id="CHEBI:18110"/>
        <dbReference type="ChEBI" id="CHEBI:29985"/>
        <dbReference type="ChEBI" id="CHEBI:57524"/>
        <dbReference type="EC" id="2.6.1.52"/>
    </reaction>
</comment>
<dbReference type="SUPFAM" id="SSF53383">
    <property type="entry name" value="PLP-dependent transferases"/>
    <property type="match status" value="1"/>
</dbReference>
<dbReference type="UniPathway" id="UPA00135">
    <property type="reaction ID" value="UER00197"/>
</dbReference>
<evidence type="ECO:0000256" key="11">
    <source>
        <dbReference type="ARBA" id="ARBA00023096"/>
    </source>
</evidence>
<dbReference type="EC" id="2.6.1.52" evidence="5"/>
<dbReference type="InterPro" id="IPR006272">
    <property type="entry name" value="Pser_aminoTfrase_mycobac"/>
</dbReference>
<dbReference type="InterPro" id="IPR000192">
    <property type="entry name" value="Aminotrans_V_dom"/>
</dbReference>
<keyword evidence="7 17" id="KW-0032">Aminotransferase</keyword>
<evidence type="ECO:0000313" key="17">
    <source>
        <dbReference type="EMBL" id="GGI04769.1"/>
    </source>
</evidence>
<gene>
    <name evidence="17" type="primary">serC</name>
    <name evidence="17" type="ORF">GCM10011354_10750</name>
</gene>
<dbReference type="GO" id="GO:0008615">
    <property type="term" value="P:pyridoxine biosynthetic process"/>
    <property type="evidence" value="ECO:0007669"/>
    <property type="project" value="UniProtKB-KW"/>
</dbReference>
<evidence type="ECO:0000256" key="8">
    <source>
        <dbReference type="ARBA" id="ARBA00022605"/>
    </source>
</evidence>
<keyword evidence="12" id="KW-0718">Serine biosynthesis</keyword>
<proteinExistence type="inferred from homology"/>
<dbReference type="GO" id="GO:0004760">
    <property type="term" value="F:L-serine-pyruvate transaminase activity"/>
    <property type="evidence" value="ECO:0007669"/>
    <property type="project" value="TreeGrafter"/>
</dbReference>
<dbReference type="GO" id="GO:0004648">
    <property type="term" value="F:O-phospho-L-serine:2-oxoglutarate aminotransferase activity"/>
    <property type="evidence" value="ECO:0007669"/>
    <property type="project" value="UniProtKB-EC"/>
</dbReference>
<evidence type="ECO:0000256" key="7">
    <source>
        <dbReference type="ARBA" id="ARBA00022576"/>
    </source>
</evidence>
<dbReference type="GO" id="GO:0008453">
    <property type="term" value="F:alanine-glyoxylate transaminase activity"/>
    <property type="evidence" value="ECO:0007669"/>
    <property type="project" value="TreeGrafter"/>
</dbReference>
<dbReference type="InterPro" id="IPR015421">
    <property type="entry name" value="PyrdxlP-dep_Trfase_major"/>
</dbReference>
<accession>A0A8J3A6R2</accession>
<reference evidence="17" key="2">
    <citation type="submission" date="2020-09" db="EMBL/GenBank/DDBJ databases">
        <authorList>
            <person name="Sun Q."/>
            <person name="Zhou Y."/>
        </authorList>
    </citation>
    <scope>NUCLEOTIDE SEQUENCE</scope>
    <source>
        <strain evidence="17">CGMCC 1.14988</strain>
    </source>
</reference>
<evidence type="ECO:0000256" key="1">
    <source>
        <dbReference type="ARBA" id="ARBA00001933"/>
    </source>
</evidence>
<evidence type="ECO:0000313" key="18">
    <source>
        <dbReference type="Proteomes" id="UP000650511"/>
    </source>
</evidence>
<evidence type="ECO:0000256" key="15">
    <source>
        <dbReference type="ARBA" id="ARBA00049007"/>
    </source>
</evidence>
<dbReference type="InterPro" id="IPR015422">
    <property type="entry name" value="PyrdxlP-dep_Trfase_small"/>
</dbReference>
<protein>
    <recommendedName>
        <fullName evidence="5">phosphoserine transaminase</fullName>
        <ecNumber evidence="5">2.6.1.52</ecNumber>
    </recommendedName>
    <alternativeName>
        <fullName evidence="13">Phosphohydroxythreonine aminotransferase</fullName>
    </alternativeName>
</protein>
<dbReference type="InterPro" id="IPR022278">
    <property type="entry name" value="Pser_aminoTfrase"/>
</dbReference>
<keyword evidence="8" id="KW-0028">Amino-acid biosynthesis</keyword>
<comment type="catalytic activity">
    <reaction evidence="14">
        <text>4-(phosphooxy)-L-threonine + 2-oxoglutarate = (R)-3-hydroxy-2-oxo-4-phosphooxybutanoate + L-glutamate</text>
        <dbReference type="Rhea" id="RHEA:16573"/>
        <dbReference type="ChEBI" id="CHEBI:16810"/>
        <dbReference type="ChEBI" id="CHEBI:29985"/>
        <dbReference type="ChEBI" id="CHEBI:58452"/>
        <dbReference type="ChEBI" id="CHEBI:58538"/>
        <dbReference type="EC" id="2.6.1.52"/>
    </reaction>
</comment>
<comment type="pathway">
    <text evidence="3">Amino-acid biosynthesis; L-serine biosynthesis; L-serine from 3-phospho-D-glycerate: step 2/3.</text>
</comment>
<dbReference type="GO" id="GO:0006564">
    <property type="term" value="P:L-serine biosynthetic process"/>
    <property type="evidence" value="ECO:0007669"/>
    <property type="project" value="UniProtKB-KW"/>
</dbReference>
<evidence type="ECO:0000256" key="6">
    <source>
        <dbReference type="ARBA" id="ARBA00022490"/>
    </source>
</evidence>
<comment type="caution">
    <text evidence="17">The sequence shown here is derived from an EMBL/GenBank/DDBJ whole genome shotgun (WGS) entry which is preliminary data.</text>
</comment>
<name>A0A8J3A6R2_9ACTN</name>
<dbReference type="Gene3D" id="3.90.1150.10">
    <property type="entry name" value="Aspartate Aminotransferase, domain 1"/>
    <property type="match status" value="1"/>
</dbReference>
<evidence type="ECO:0000256" key="9">
    <source>
        <dbReference type="ARBA" id="ARBA00022679"/>
    </source>
</evidence>
<evidence type="ECO:0000256" key="5">
    <source>
        <dbReference type="ARBA" id="ARBA00013030"/>
    </source>
</evidence>
<evidence type="ECO:0000256" key="12">
    <source>
        <dbReference type="ARBA" id="ARBA00023299"/>
    </source>
</evidence>
<comment type="similarity">
    <text evidence="4">Belongs to the class-V pyridoxal-phosphate-dependent aminotransferase family. SerC subfamily.</text>
</comment>
<dbReference type="EMBL" id="BMHA01000003">
    <property type="protein sequence ID" value="GGI04769.1"/>
    <property type="molecule type" value="Genomic_DNA"/>
</dbReference>
<dbReference type="PANTHER" id="PTHR21152">
    <property type="entry name" value="AMINOTRANSFERASE CLASS V"/>
    <property type="match status" value="1"/>
</dbReference>
<keyword evidence="11" id="KW-0664">Pyridoxine biosynthesis</keyword>
<keyword evidence="18" id="KW-1185">Reference proteome</keyword>